<dbReference type="EMBL" id="BK015584">
    <property type="protein sequence ID" value="DAE14513.1"/>
    <property type="molecule type" value="Genomic_DNA"/>
</dbReference>
<reference evidence="1" key="1">
    <citation type="journal article" date="2021" name="Proc. Natl. Acad. Sci. U.S.A.">
        <title>A Catalog of Tens of Thousands of Viruses from Human Metagenomes Reveals Hidden Associations with Chronic Diseases.</title>
        <authorList>
            <person name="Tisza M.J."/>
            <person name="Buck C.B."/>
        </authorList>
    </citation>
    <scope>NUCLEOTIDE SEQUENCE</scope>
    <source>
        <strain evidence="1">Ct0QB11</strain>
    </source>
</reference>
<organism evidence="1">
    <name type="scientific">Myoviridae sp. ct0QB11</name>
    <dbReference type="NCBI Taxonomy" id="2825012"/>
    <lineage>
        <taxon>Viruses</taxon>
        <taxon>Duplodnaviria</taxon>
        <taxon>Heunggongvirae</taxon>
        <taxon>Uroviricota</taxon>
        <taxon>Caudoviricetes</taxon>
    </lineage>
</organism>
<name>A0A8S5Q6R6_9CAUD</name>
<evidence type="ECO:0000313" key="1">
    <source>
        <dbReference type="EMBL" id="DAE14513.1"/>
    </source>
</evidence>
<sequence>MPKITNKEPAVRQGFLLRAWHSQRDYATKSLVKLLESLPQRGLGPREE</sequence>
<proteinExistence type="predicted"/>
<accession>A0A8S5Q6R6</accession>
<protein>
    <submittedName>
        <fullName evidence="1">Uncharacterized protein</fullName>
    </submittedName>
</protein>